<dbReference type="InterPro" id="IPR052806">
    <property type="entry name" value="Fasciclin-like_AGP"/>
</dbReference>
<accession>A0A251Q846</accession>
<dbReference type="InterPro" id="IPR036378">
    <property type="entry name" value="FAS1_dom_sf"/>
</dbReference>
<dbReference type="Proteomes" id="UP000006882">
    <property type="component" value="Chromosome G3"/>
</dbReference>
<evidence type="ECO:0000259" key="4">
    <source>
        <dbReference type="PROSITE" id="PS50213"/>
    </source>
</evidence>
<dbReference type="Gene3D" id="2.30.180.10">
    <property type="entry name" value="FAS1 domain"/>
    <property type="match status" value="2"/>
</dbReference>
<feature type="compositionally biased region" description="Low complexity" evidence="2">
    <location>
        <begin position="171"/>
        <end position="185"/>
    </location>
</feature>
<feature type="domain" description="FAS1" evidence="4">
    <location>
        <begin position="25"/>
        <end position="153"/>
    </location>
</feature>
<name>A0A251Q846_PRUPE</name>
<keyword evidence="3" id="KW-0732">Signal</keyword>
<reference evidence="5 6" key="1">
    <citation type="journal article" date="2013" name="Nat. Genet.">
        <title>The high-quality draft genome of peach (Prunus persica) identifies unique patterns of genetic diversity, domestication and genome evolution.</title>
        <authorList>
            <consortium name="International Peach Genome Initiative"/>
            <person name="Verde I."/>
            <person name="Abbott A.G."/>
            <person name="Scalabrin S."/>
            <person name="Jung S."/>
            <person name="Shu S."/>
            <person name="Marroni F."/>
            <person name="Zhebentyayeva T."/>
            <person name="Dettori M.T."/>
            <person name="Grimwood J."/>
            <person name="Cattonaro F."/>
            <person name="Zuccolo A."/>
            <person name="Rossini L."/>
            <person name="Jenkins J."/>
            <person name="Vendramin E."/>
            <person name="Meisel L.A."/>
            <person name="Decroocq V."/>
            <person name="Sosinski B."/>
            <person name="Prochnik S."/>
            <person name="Mitros T."/>
            <person name="Policriti A."/>
            <person name="Cipriani G."/>
            <person name="Dondini L."/>
            <person name="Ficklin S."/>
            <person name="Goodstein D.M."/>
            <person name="Xuan P."/>
            <person name="Del Fabbro C."/>
            <person name="Aramini V."/>
            <person name="Copetti D."/>
            <person name="Gonzalez S."/>
            <person name="Horner D.S."/>
            <person name="Falchi R."/>
            <person name="Lucas S."/>
            <person name="Mica E."/>
            <person name="Maldonado J."/>
            <person name="Lazzari B."/>
            <person name="Bielenberg D."/>
            <person name="Pirona R."/>
            <person name="Miculan M."/>
            <person name="Barakat A."/>
            <person name="Testolin R."/>
            <person name="Stella A."/>
            <person name="Tartarini S."/>
            <person name="Tonutti P."/>
            <person name="Arus P."/>
            <person name="Orellana A."/>
            <person name="Wells C."/>
            <person name="Main D."/>
            <person name="Vizzotto G."/>
            <person name="Silva H."/>
            <person name="Salamini F."/>
            <person name="Schmutz J."/>
            <person name="Morgante M."/>
            <person name="Rokhsar D.S."/>
        </authorList>
    </citation>
    <scope>NUCLEOTIDE SEQUENCE [LARGE SCALE GENOMIC DNA]</scope>
    <source>
        <strain evidence="6">cv. Nemared</strain>
    </source>
</reference>
<dbReference type="EMBL" id="CM007653">
    <property type="protein sequence ID" value="ONI19943.1"/>
    <property type="molecule type" value="Genomic_DNA"/>
</dbReference>
<protein>
    <recommendedName>
        <fullName evidence="4">FAS1 domain-containing protein</fullName>
    </recommendedName>
</protein>
<evidence type="ECO:0000313" key="6">
    <source>
        <dbReference type="Proteomes" id="UP000006882"/>
    </source>
</evidence>
<dbReference type="PANTHER" id="PTHR33985:SF21">
    <property type="entry name" value="FASCICLIN-LIKE ARABINOGALACTAN PROTEIN 20-RELATED"/>
    <property type="match status" value="1"/>
</dbReference>
<evidence type="ECO:0000256" key="3">
    <source>
        <dbReference type="SAM" id="SignalP"/>
    </source>
</evidence>
<proteinExistence type="inferred from homology"/>
<dbReference type="InterPro" id="IPR000782">
    <property type="entry name" value="FAS1_domain"/>
</dbReference>
<organism evidence="5 6">
    <name type="scientific">Prunus persica</name>
    <name type="common">Peach</name>
    <name type="synonym">Amygdalus persica</name>
    <dbReference type="NCBI Taxonomy" id="3760"/>
    <lineage>
        <taxon>Eukaryota</taxon>
        <taxon>Viridiplantae</taxon>
        <taxon>Streptophyta</taxon>
        <taxon>Embryophyta</taxon>
        <taxon>Tracheophyta</taxon>
        <taxon>Spermatophyta</taxon>
        <taxon>Magnoliopsida</taxon>
        <taxon>eudicotyledons</taxon>
        <taxon>Gunneridae</taxon>
        <taxon>Pentapetalae</taxon>
        <taxon>rosids</taxon>
        <taxon>fabids</taxon>
        <taxon>Rosales</taxon>
        <taxon>Rosaceae</taxon>
        <taxon>Amygdaloideae</taxon>
        <taxon>Amygdaleae</taxon>
        <taxon>Prunus</taxon>
    </lineage>
</organism>
<evidence type="ECO:0000313" key="5">
    <source>
        <dbReference type="EMBL" id="ONI19943.1"/>
    </source>
</evidence>
<dbReference type="Gramene" id="ONI19943">
    <property type="protein sequence ID" value="ONI19943"/>
    <property type="gene ID" value="PRUPE_3G306500"/>
</dbReference>
<dbReference type="AlphaFoldDB" id="A0A251Q846"/>
<feature type="chain" id="PRO_5012919557" description="FAS1 domain-containing protein" evidence="3">
    <location>
        <begin position="24"/>
        <end position="358"/>
    </location>
</feature>
<gene>
    <name evidence="5" type="ORF">PRUPE_3G306500</name>
</gene>
<evidence type="ECO:0000256" key="1">
    <source>
        <dbReference type="ARBA" id="ARBA00007843"/>
    </source>
</evidence>
<feature type="region of interest" description="Disordered" evidence="2">
    <location>
        <begin position="169"/>
        <end position="197"/>
    </location>
</feature>
<feature type="signal peptide" evidence="3">
    <location>
        <begin position="1"/>
        <end position="23"/>
    </location>
</feature>
<dbReference type="Pfam" id="PF02469">
    <property type="entry name" value="Fasciclin"/>
    <property type="match status" value="1"/>
</dbReference>
<dbReference type="PROSITE" id="PS50213">
    <property type="entry name" value="FAS1"/>
    <property type="match status" value="2"/>
</dbReference>
<dbReference type="SMART" id="SM00554">
    <property type="entry name" value="FAS1"/>
    <property type="match status" value="2"/>
</dbReference>
<comment type="similarity">
    <text evidence="1">Belongs to the fasciclin-like AGP family.</text>
</comment>
<keyword evidence="6" id="KW-1185">Reference proteome</keyword>
<dbReference type="SUPFAM" id="SSF82153">
    <property type="entry name" value="FAS1 domain"/>
    <property type="match status" value="2"/>
</dbReference>
<feature type="domain" description="FAS1" evidence="4">
    <location>
        <begin position="188"/>
        <end position="325"/>
    </location>
</feature>
<dbReference type="PANTHER" id="PTHR33985">
    <property type="entry name" value="OS02G0491300 PROTEIN-RELATED"/>
    <property type="match status" value="1"/>
</dbReference>
<evidence type="ECO:0000256" key="2">
    <source>
        <dbReference type="SAM" id="MobiDB-lite"/>
    </source>
</evidence>
<sequence>MAASSLLILLITLLSLSASPALATSVTLLKAAKVLSNSGFLSMALKLQLVSHSLEFESPTATIFAPPDLAFIRLGQPSLPLLLYHVSPRRLSLNTLKYLRPNTKIPTLLPNYTLTLTGSPNFQGYLSINNLTIDPNAVLDDGSVVIYGIDEFFNSSFLVDASSTPAPPLMSSVSGAQSPSPGPSANEDTEFESRRPGPESFRFVADLLRSKGYSIMAAFLDAQLVSFKRKTRLTIFAPVDEAIEDYQRNTTDYSLIFRQHVVPRMLLWQDLVGLDDGTMLPTFEEGFMINVIKFGEVPALNEVAVVSEDMYQNRWLVVHGLNRLLTSQEPKQQDPVDDIYTDAYVAQSVPHHDYGDFH</sequence>